<evidence type="ECO:0000313" key="2">
    <source>
        <dbReference type="Proteomes" id="UP000245488"/>
    </source>
</evidence>
<dbReference type="GO" id="GO:0009236">
    <property type="term" value="P:cobalamin biosynthetic process"/>
    <property type="evidence" value="ECO:0007669"/>
    <property type="project" value="UniProtKB-UniPathway"/>
</dbReference>
<dbReference type="Proteomes" id="UP000245488">
    <property type="component" value="Chromosome"/>
</dbReference>
<keyword evidence="1" id="KW-0808">Transferase</keyword>
<dbReference type="GO" id="GO:0000166">
    <property type="term" value="F:nucleotide binding"/>
    <property type="evidence" value="ECO:0007669"/>
    <property type="project" value="InterPro"/>
</dbReference>
<dbReference type="Pfam" id="PF02283">
    <property type="entry name" value="CobU"/>
    <property type="match status" value="1"/>
</dbReference>
<keyword evidence="1" id="KW-0418">Kinase</keyword>
<comment type="caution">
    <text evidence="1">The sequence shown here is derived from an EMBL/GenBank/DDBJ whole genome shotgun (WGS) entry which is preliminary data.</text>
</comment>
<dbReference type="GO" id="GO:0043752">
    <property type="term" value="F:adenosylcobinamide kinase activity"/>
    <property type="evidence" value="ECO:0007669"/>
    <property type="project" value="InterPro"/>
</dbReference>
<dbReference type="Gene3D" id="3.40.50.300">
    <property type="entry name" value="P-loop containing nucleotide triphosphate hydrolases"/>
    <property type="match status" value="1"/>
</dbReference>
<dbReference type="EMBL" id="NXNG01000001">
    <property type="protein sequence ID" value="PWT29015.1"/>
    <property type="molecule type" value="Genomic_DNA"/>
</dbReference>
<organism evidence="1 2">
    <name type="scientific">Butyrivibrio fibrisolvens</name>
    <dbReference type="NCBI Taxonomy" id="831"/>
    <lineage>
        <taxon>Bacteria</taxon>
        <taxon>Bacillati</taxon>
        <taxon>Bacillota</taxon>
        <taxon>Clostridia</taxon>
        <taxon>Lachnospirales</taxon>
        <taxon>Lachnospiraceae</taxon>
        <taxon>Butyrivibrio</taxon>
    </lineage>
</organism>
<protein>
    <submittedName>
        <fullName evidence="1">Adenosylcobinamide kinase</fullName>
    </submittedName>
</protein>
<keyword evidence="2" id="KW-1185">Reference proteome</keyword>
<dbReference type="AlphaFoldDB" id="A0A317G4R7"/>
<evidence type="ECO:0000313" key="1">
    <source>
        <dbReference type="EMBL" id="PWT29015.1"/>
    </source>
</evidence>
<dbReference type="UniPathway" id="UPA00148">
    <property type="reaction ID" value="UER00236"/>
</dbReference>
<sequence length="131" mass="14862">MELYIGGAFQGQKEYVDNEYRDIKKLNWYNGQDPVDTDISDYDAICNYHEIIRRQVGIGIDPEAELEKILDHNPQIIIVCDEVGCGVIPIDSQDRAYREAVGRCMCKAASRADRVVRIICGIGQVIKDVNR</sequence>
<dbReference type="InterPro" id="IPR027417">
    <property type="entry name" value="P-loop_NTPase"/>
</dbReference>
<name>A0A317G4R7_BUTFI</name>
<proteinExistence type="predicted"/>
<dbReference type="RefSeq" id="WP_110074037.1">
    <property type="nucleotide sequence ID" value="NZ_CM009896.1"/>
</dbReference>
<gene>
    <name evidence="1" type="ORF">CPT75_18765</name>
</gene>
<accession>A0A317G4R7</accession>
<dbReference type="InterPro" id="IPR003203">
    <property type="entry name" value="CobU/CobP"/>
</dbReference>
<dbReference type="SUPFAM" id="SSF52540">
    <property type="entry name" value="P-loop containing nucleoside triphosphate hydrolases"/>
    <property type="match status" value="1"/>
</dbReference>
<reference evidence="1 2" key="1">
    <citation type="submission" date="2017-09" db="EMBL/GenBank/DDBJ databases">
        <title>High-quality draft genome sequence of Butyrivibrio fibrisolvens INBov1, isolated from cow rumen.</title>
        <authorList>
            <person name="Rodriguez Hernaez J."/>
            <person name="Rivarola M."/>
            <person name="Paniego N."/>
            <person name="Cravero S."/>
            <person name="Ceron Cucchi M."/>
            <person name="Martinez M.C."/>
        </authorList>
    </citation>
    <scope>NUCLEOTIDE SEQUENCE [LARGE SCALE GENOMIC DNA]</scope>
    <source>
        <strain evidence="1 2">INBov1</strain>
    </source>
</reference>